<reference evidence="2 3" key="1">
    <citation type="submission" date="2018-03" db="EMBL/GenBank/DDBJ databases">
        <title>Genomic Encyclopedia of Archaeal and Bacterial Type Strains, Phase II (KMG-II): from individual species to whole genera.</title>
        <authorList>
            <person name="Goeker M."/>
        </authorList>
    </citation>
    <scope>NUCLEOTIDE SEQUENCE [LARGE SCALE GENOMIC DNA]</scope>
    <source>
        <strain evidence="2 3">DSM 100212</strain>
    </source>
</reference>
<dbReference type="EMBL" id="PVTQ01000017">
    <property type="protein sequence ID" value="PRY85234.1"/>
    <property type="molecule type" value="Genomic_DNA"/>
</dbReference>
<dbReference type="GO" id="GO:0000166">
    <property type="term" value="F:nucleotide binding"/>
    <property type="evidence" value="ECO:0007669"/>
    <property type="project" value="InterPro"/>
</dbReference>
<proteinExistence type="predicted"/>
<dbReference type="Gene3D" id="3.40.50.720">
    <property type="entry name" value="NAD(P)-binding Rossmann-like Domain"/>
    <property type="match status" value="1"/>
</dbReference>
<feature type="domain" description="Gfo/Idh/MocA-like oxidoreductase N-terminal" evidence="1">
    <location>
        <begin position="4"/>
        <end position="117"/>
    </location>
</feature>
<dbReference type="PANTHER" id="PTHR43249">
    <property type="entry name" value="UDP-N-ACETYL-2-AMINO-2-DEOXY-D-GLUCURONATE OXIDASE"/>
    <property type="match status" value="1"/>
</dbReference>
<dbReference type="Gene3D" id="3.30.360.10">
    <property type="entry name" value="Dihydrodipicolinate Reductase, domain 2"/>
    <property type="match status" value="1"/>
</dbReference>
<dbReference type="InterPro" id="IPR000683">
    <property type="entry name" value="Gfo/Idh/MocA-like_OxRdtase_N"/>
</dbReference>
<dbReference type="SUPFAM" id="SSF51735">
    <property type="entry name" value="NAD(P)-binding Rossmann-fold domains"/>
    <property type="match status" value="1"/>
</dbReference>
<dbReference type="RefSeq" id="WP_106267793.1">
    <property type="nucleotide sequence ID" value="NZ_PVTQ01000017.1"/>
</dbReference>
<dbReference type="InterPro" id="IPR036291">
    <property type="entry name" value="NAD(P)-bd_dom_sf"/>
</dbReference>
<dbReference type="AlphaFoldDB" id="A0A2T0WFD0"/>
<evidence type="ECO:0000259" key="1">
    <source>
        <dbReference type="Pfam" id="PF01408"/>
    </source>
</evidence>
<dbReference type="PANTHER" id="PTHR43249:SF1">
    <property type="entry name" value="D-GLUCOSIDE 3-DEHYDROGENASE"/>
    <property type="match status" value="1"/>
</dbReference>
<accession>A0A2T0WFD0</accession>
<evidence type="ECO:0000313" key="2">
    <source>
        <dbReference type="EMBL" id="PRY85234.1"/>
    </source>
</evidence>
<evidence type="ECO:0000313" key="3">
    <source>
        <dbReference type="Proteomes" id="UP000238392"/>
    </source>
</evidence>
<comment type="caution">
    <text evidence="2">The sequence shown here is derived from an EMBL/GenBank/DDBJ whole genome shotgun (WGS) entry which is preliminary data.</text>
</comment>
<dbReference type="OrthoDB" id="7798185at2"/>
<organism evidence="2 3">
    <name type="scientific">Donghicola tyrosinivorans</name>
    <dbReference type="NCBI Taxonomy" id="1652492"/>
    <lineage>
        <taxon>Bacteria</taxon>
        <taxon>Pseudomonadati</taxon>
        <taxon>Pseudomonadota</taxon>
        <taxon>Alphaproteobacteria</taxon>
        <taxon>Rhodobacterales</taxon>
        <taxon>Roseobacteraceae</taxon>
        <taxon>Donghicola</taxon>
    </lineage>
</organism>
<sequence>MTLHLGIVGMGHVAKHHVIGIGAAEGLSLVGTADPVKPSQDVGARCPHFASLTEMIEAVPMDVVVIATPPSTHLALAQEAFDAGVDVLLEKPATPEPEEYRALLQAAKRSGQRLQLAFHAAFGREMDWFKEARDEIYRTYGQPVGIECNFFDPYVVDGQLLPQAVGLHGSWRDSGINALSVLDLVLDLQTVTVGKAQLMGHAQGQGLDTYSSVDLVWPGGRGVINTSWQRGQNLKTTKVRFAEAELLLHHTDEVAVLTHQGIARPFDQSNGQPRLTNHYIGLFAQFAAHRDDPMFDEGARMHELLFQANEVAFNREEHVG</sequence>
<keyword evidence="3" id="KW-1185">Reference proteome</keyword>
<dbReference type="Proteomes" id="UP000238392">
    <property type="component" value="Unassembled WGS sequence"/>
</dbReference>
<dbReference type="Pfam" id="PF01408">
    <property type="entry name" value="GFO_IDH_MocA"/>
    <property type="match status" value="1"/>
</dbReference>
<name>A0A2T0WFD0_9RHOB</name>
<protein>
    <submittedName>
        <fullName evidence="2">Putative dehydrogenase</fullName>
    </submittedName>
</protein>
<dbReference type="InterPro" id="IPR052515">
    <property type="entry name" value="Gfo/Idh/MocA_Oxidoreductase"/>
</dbReference>
<gene>
    <name evidence="2" type="ORF">CLV74_11759</name>
</gene>